<evidence type="ECO:0000256" key="1">
    <source>
        <dbReference type="ARBA" id="ARBA00004141"/>
    </source>
</evidence>
<dbReference type="EMBL" id="JAIFTH010001280">
    <property type="protein sequence ID" value="KAG9508591.1"/>
    <property type="molecule type" value="Genomic_DNA"/>
</dbReference>
<dbReference type="Gene3D" id="1.10.3080.10">
    <property type="entry name" value="Clc chloride channel"/>
    <property type="match status" value="1"/>
</dbReference>
<keyword evidence="12" id="KW-1185">Reference proteome</keyword>
<evidence type="ECO:0000256" key="8">
    <source>
        <dbReference type="ARBA" id="ARBA00023214"/>
    </source>
</evidence>
<feature type="transmembrane region" description="Helical" evidence="10">
    <location>
        <begin position="220"/>
        <end position="241"/>
    </location>
</feature>
<proteinExistence type="predicted"/>
<dbReference type="InterPro" id="IPR001807">
    <property type="entry name" value="ClC"/>
</dbReference>
<dbReference type="Gene3D" id="3.10.580.10">
    <property type="entry name" value="CBS-domain"/>
    <property type="match status" value="2"/>
</dbReference>
<dbReference type="InterPro" id="IPR050970">
    <property type="entry name" value="Cl_channel_volt-gated"/>
</dbReference>
<feature type="region of interest" description="Disordered" evidence="9">
    <location>
        <begin position="699"/>
        <end position="718"/>
    </location>
</feature>
<feature type="region of interest" description="Disordered" evidence="9">
    <location>
        <begin position="861"/>
        <end position="889"/>
    </location>
</feature>
<dbReference type="SUPFAM" id="SSF81340">
    <property type="entry name" value="Clc chloride channel"/>
    <property type="match status" value="1"/>
</dbReference>
<accession>A0ABQ7S5A8</accession>
<gene>
    <name evidence="11" type="primary">ClC-a</name>
    <name evidence="11" type="ORF">GZH46_02907</name>
</gene>
<feature type="transmembrane region" description="Helical" evidence="10">
    <location>
        <begin position="78"/>
        <end position="96"/>
    </location>
</feature>
<evidence type="ECO:0000256" key="2">
    <source>
        <dbReference type="ARBA" id="ARBA00022448"/>
    </source>
</evidence>
<evidence type="ECO:0000256" key="7">
    <source>
        <dbReference type="ARBA" id="ARBA00023136"/>
    </source>
</evidence>
<feature type="transmembrane region" description="Helical" evidence="10">
    <location>
        <begin position="184"/>
        <end position="208"/>
    </location>
</feature>
<reference evidence="11 12" key="1">
    <citation type="submission" date="2020-10" db="EMBL/GenBank/DDBJ databases">
        <authorList>
            <person name="Klimov P.B."/>
            <person name="Dyachkov S.M."/>
            <person name="Chetverikov P.E."/>
        </authorList>
    </citation>
    <scope>NUCLEOTIDE SEQUENCE [LARGE SCALE GENOMIC DNA]</scope>
    <source>
        <strain evidence="11">BMOC 18-1129-001#AD2665</strain>
        <tissue evidence="11">Entire mites</tissue>
    </source>
</reference>
<comment type="caution">
    <text evidence="11">The sequence shown here is derived from an EMBL/GenBank/DDBJ whole genome shotgun (WGS) entry which is preliminary data.</text>
</comment>
<dbReference type="CDD" id="cd03683">
    <property type="entry name" value="ClC_1_like"/>
    <property type="match status" value="1"/>
</dbReference>
<dbReference type="Pfam" id="PF00654">
    <property type="entry name" value="Voltage_CLC"/>
    <property type="match status" value="1"/>
</dbReference>
<feature type="transmembrane region" description="Helical" evidence="10">
    <location>
        <begin position="309"/>
        <end position="328"/>
    </location>
</feature>
<feature type="region of interest" description="Disordered" evidence="9">
    <location>
        <begin position="1339"/>
        <end position="1364"/>
    </location>
</feature>
<dbReference type="InterPro" id="IPR046342">
    <property type="entry name" value="CBS_dom_sf"/>
</dbReference>
<keyword evidence="6" id="KW-0406">Ion transport</keyword>
<keyword evidence="7 10" id="KW-0472">Membrane</keyword>
<dbReference type="Proteomes" id="UP000825002">
    <property type="component" value="Unassembled WGS sequence"/>
</dbReference>
<keyword evidence="3 10" id="KW-0812">Transmembrane</keyword>
<protein>
    <submittedName>
        <fullName evidence="11">Chloride channel protein 2</fullName>
    </submittedName>
</protein>
<feature type="compositionally biased region" description="Polar residues" evidence="9">
    <location>
        <begin position="1346"/>
        <end position="1364"/>
    </location>
</feature>
<dbReference type="PANTHER" id="PTHR45720">
    <property type="entry name" value="CHLORIDE CHANNEL PROTEIN 2"/>
    <property type="match status" value="1"/>
</dbReference>
<feature type="compositionally biased region" description="Basic and acidic residues" evidence="9">
    <location>
        <begin position="702"/>
        <end position="718"/>
    </location>
</feature>
<evidence type="ECO:0000256" key="10">
    <source>
        <dbReference type="SAM" id="Phobius"/>
    </source>
</evidence>
<name>A0ABQ7S5A8_9ACAR</name>
<dbReference type="InterPro" id="IPR014743">
    <property type="entry name" value="Cl-channel_core"/>
</dbReference>
<evidence type="ECO:0000256" key="9">
    <source>
        <dbReference type="SAM" id="MobiDB-lite"/>
    </source>
</evidence>
<evidence type="ECO:0000256" key="5">
    <source>
        <dbReference type="ARBA" id="ARBA00022989"/>
    </source>
</evidence>
<comment type="subcellular location">
    <subcellularLocation>
        <location evidence="1">Membrane</location>
        <topology evidence="1">Multi-pass membrane protein</topology>
    </subcellularLocation>
</comment>
<organism evidence="11 12">
    <name type="scientific">Fragariocoptes setiger</name>
    <dbReference type="NCBI Taxonomy" id="1670756"/>
    <lineage>
        <taxon>Eukaryota</taxon>
        <taxon>Metazoa</taxon>
        <taxon>Ecdysozoa</taxon>
        <taxon>Arthropoda</taxon>
        <taxon>Chelicerata</taxon>
        <taxon>Arachnida</taxon>
        <taxon>Acari</taxon>
        <taxon>Acariformes</taxon>
        <taxon>Trombidiformes</taxon>
        <taxon>Prostigmata</taxon>
        <taxon>Eupodina</taxon>
        <taxon>Eriophyoidea</taxon>
        <taxon>Phytoptidae</taxon>
        <taxon>Fragariocoptes</taxon>
    </lineage>
</organism>
<evidence type="ECO:0000313" key="11">
    <source>
        <dbReference type="EMBL" id="KAG9508591.1"/>
    </source>
</evidence>
<keyword evidence="4" id="KW-0677">Repeat</keyword>
<sequence>MIRNMDGSLLICHSGASTLKRFINTTFVQIGGDWLFLASLGTIMALLSFSMDTVISMFLNARSTLFHDLDGKNIVLEYLGWCVLPIILVTFSTKFVQVCSPAAVGSGIPEMKTILRGVILNEYLTFRTLVGKIVGLTCTLGSGLPLGKEGPFVHVASIVATLLSKAVASFQGDFYQNESRTSEMLSAACAVGVAATFYAPIGGVLFSIEVTTVYFAVRNYWRGFFAACCGATLMRLLTFWIKNDESITALFRTSFRTEYPFDPLELIAFSFIGVTCGLTGAAYIKFHRIVVQFFRRHKKISEFLHKNRFVYPVLVTLLITTVTFPPFIGKYTASTLSTHATIEQLFSNRTWSLGSVDLETDTILSNWTTDNSGFHFHLASYILMMFWTSALASTIPIPSGLFIPVLKMGAAYGRLLGEILHAWFPDGISYGDYAHTQAIVPGSYAVVGAAALSGAVTHTISTSVILFEMTGQIVHIIPVILAVLIANAVCQSLQPSIYDSIIEMKKLPYLPPITSTNSVSHKIVVRDFMTTKIAYVWKDRCTYRDLKTMLILHKKILSFPLVQSPETMILLGSIPRVDLLRLLYYQLGRERRLQEVSRRNSDTFRHKSSIVSTTSNVSNVSSNVASDITFKDSTNISELHPSKKDTERVADPLALDTPCIAHPINFYNRGSVDDGVVHVLTETLIDKNEPHYPSIEVTSTTIDEHDSTNRHDRDDSLSPKDTFFAGTLDEVTKNLSELNVNNQMPTIDKRISSHNNISLTPTLARTDIFPNKGKLSELRPTLKTVRSSIDVPYHDKLRHEQSSASLSSMMMSNVRGNSLESHGHNVHSGSIRSILKTPMINHQREQNRRKKVVPGDTTTIFINNEDDNNNSEEKARQVSSAGGGYGQEQRRRVRLSMLRVIDMTPEEQKEWDREQLDSEVDFSRCQVDAAPFQLVEQTSLYRVHTVFSMLGLNHAYVTSVGRLVGIVALRDIRSAIERMNSGEIAIKMLKLRSKFMLSRNVLSSPWRHAFTIALFVPLILNNNNVSGVRELEILTQMLKKLPEPNDIASSDIVRLMANYSETLTPRASNEPSNDIRENVRPTMINYRSANYAMARIDWPLDQSAFTFHAIEQPRYQIYFMSRSLYESRSGWRDVPSIVRAEIKLLCHGDIENCRELDVKARIAMQKGYNFALSMSRITDSFVFASVVRRDDDTEAFSMVKRGDLPVRIEPFKRDYLVNIDPSVSDAERNAIIRDITEVHNERPINADDYAFFAISTDPWNHDMLTVEVREHLCTEHKTALEADASNAIALSSPEIMSTAYWYLRRFFIPPKNGTVRSTMMLIALLRPIEEICADMKTTTGDETTTAPISSQDQISTPDSSTTTQ</sequence>
<evidence type="ECO:0000313" key="12">
    <source>
        <dbReference type="Proteomes" id="UP000825002"/>
    </source>
</evidence>
<dbReference type="PANTHER" id="PTHR45720:SF10">
    <property type="entry name" value="CHLORIDE CHANNEL PROTEIN 2"/>
    <property type="match status" value="1"/>
</dbReference>
<dbReference type="SUPFAM" id="SSF54631">
    <property type="entry name" value="CBS-domain pair"/>
    <property type="match status" value="1"/>
</dbReference>
<dbReference type="PRINTS" id="PR00762">
    <property type="entry name" value="CLCHANNEL"/>
</dbReference>
<feature type="transmembrane region" description="Helical" evidence="10">
    <location>
        <begin position="266"/>
        <end position="288"/>
    </location>
</feature>
<keyword evidence="8" id="KW-0868">Chloride</keyword>
<keyword evidence="5 10" id="KW-1133">Transmembrane helix</keyword>
<feature type="transmembrane region" description="Helical" evidence="10">
    <location>
        <begin position="34"/>
        <end position="58"/>
    </location>
</feature>
<feature type="transmembrane region" description="Helical" evidence="10">
    <location>
        <begin position="473"/>
        <end position="489"/>
    </location>
</feature>
<evidence type="ECO:0000256" key="4">
    <source>
        <dbReference type="ARBA" id="ARBA00022737"/>
    </source>
</evidence>
<evidence type="ECO:0000256" key="6">
    <source>
        <dbReference type="ARBA" id="ARBA00023065"/>
    </source>
</evidence>
<keyword evidence="2" id="KW-0813">Transport</keyword>
<evidence type="ECO:0000256" key="3">
    <source>
        <dbReference type="ARBA" id="ARBA00022692"/>
    </source>
</evidence>